<sequence length="108" mass="11702">MDEIVSQGGEGKKFQDAEHSHQGKIFGGGGSFNREPAVYLVSSFPDEESDLASHGFRGVCVVHCRRSPTLGFPPSVPNRNNNKEQFDCCSSVEQDGRKRTAQLGDGGM</sequence>
<reference evidence="2 3" key="1">
    <citation type="submission" date="2007-06" db="EMBL/GenBank/DDBJ databases">
        <title>The Genome Sequence of Coccidioides posadasii RMSCC_3488.</title>
        <authorList>
            <consortium name="Coccidioides Genome Resources Consortium"/>
            <consortium name="The Broad Institute Genome Sequencing Platform"/>
            <person name="Henn M.R."/>
            <person name="Sykes S."/>
            <person name="Young S."/>
            <person name="Jaffe D."/>
            <person name="Berlin A."/>
            <person name="Alvarez P."/>
            <person name="Butler J."/>
            <person name="Gnerre S."/>
            <person name="Grabherr M."/>
            <person name="Mauceli E."/>
            <person name="Brockman W."/>
            <person name="Kodira C."/>
            <person name="Alvarado L."/>
            <person name="Zeng Q."/>
            <person name="Crawford M."/>
            <person name="Antoine C."/>
            <person name="Devon K."/>
            <person name="Galgiani J."/>
            <person name="Orsborn K."/>
            <person name="Lewis M.L."/>
            <person name="Nusbaum C."/>
            <person name="Galagan J."/>
            <person name="Birren B."/>
        </authorList>
    </citation>
    <scope>NUCLEOTIDE SEQUENCE [LARGE SCALE GENOMIC DNA]</scope>
    <source>
        <strain evidence="2 3">RMSCC 3488</strain>
    </source>
</reference>
<gene>
    <name evidence="2" type="ORF">CPAG_08799</name>
</gene>
<evidence type="ECO:0000313" key="3">
    <source>
        <dbReference type="Proteomes" id="UP000054567"/>
    </source>
</evidence>
<dbReference type="Proteomes" id="UP000054567">
    <property type="component" value="Unassembled WGS sequence"/>
</dbReference>
<dbReference type="AlphaFoldDB" id="A0A0J6FSW7"/>
<feature type="region of interest" description="Disordered" evidence="1">
    <location>
        <begin position="1"/>
        <end position="29"/>
    </location>
</feature>
<accession>A0A0J6FSW7</accession>
<reference evidence="3" key="3">
    <citation type="journal article" date="2010" name="Genome Res.">
        <title>Population genomic sequencing of Coccidioides fungi reveals recent hybridization and transposon control.</title>
        <authorList>
            <person name="Neafsey D.E."/>
            <person name="Barker B.M."/>
            <person name="Sharpton T.J."/>
            <person name="Stajich J.E."/>
            <person name="Park D.J."/>
            <person name="Whiston E."/>
            <person name="Hung C.-Y."/>
            <person name="McMahan C."/>
            <person name="White J."/>
            <person name="Sykes S."/>
            <person name="Heiman D."/>
            <person name="Young S."/>
            <person name="Zeng Q."/>
            <person name="Abouelleil A."/>
            <person name="Aftuck L."/>
            <person name="Bessette D."/>
            <person name="Brown A."/>
            <person name="FitzGerald M."/>
            <person name="Lui A."/>
            <person name="Macdonald J.P."/>
            <person name="Priest M."/>
            <person name="Orbach M.J."/>
            <person name="Galgiani J.N."/>
            <person name="Kirkland T.N."/>
            <person name="Cole G.T."/>
            <person name="Birren B.W."/>
            <person name="Henn M.R."/>
            <person name="Taylor J.W."/>
            <person name="Rounsley S.D."/>
        </authorList>
    </citation>
    <scope>NUCLEOTIDE SEQUENCE [LARGE SCALE GENOMIC DNA]</scope>
    <source>
        <strain evidence="3">RMSCC 3488</strain>
    </source>
</reference>
<name>A0A0J6FSW7_COCPO</name>
<protein>
    <submittedName>
        <fullName evidence="2">Uncharacterized protein</fullName>
    </submittedName>
</protein>
<reference evidence="3" key="2">
    <citation type="journal article" date="2009" name="Genome Res.">
        <title>Comparative genomic analyses of the human fungal pathogens Coccidioides and their relatives.</title>
        <authorList>
            <person name="Sharpton T.J."/>
            <person name="Stajich J.E."/>
            <person name="Rounsley S.D."/>
            <person name="Gardner M.J."/>
            <person name="Wortman J.R."/>
            <person name="Jordar V.S."/>
            <person name="Maiti R."/>
            <person name="Kodira C.D."/>
            <person name="Neafsey D.E."/>
            <person name="Zeng Q."/>
            <person name="Hung C.-Y."/>
            <person name="McMahan C."/>
            <person name="Muszewska A."/>
            <person name="Grynberg M."/>
            <person name="Mandel M.A."/>
            <person name="Kellner E.M."/>
            <person name="Barker B.M."/>
            <person name="Galgiani J.N."/>
            <person name="Orbach M.J."/>
            <person name="Kirkland T.N."/>
            <person name="Cole G.T."/>
            <person name="Henn M.R."/>
            <person name="Birren B.W."/>
            <person name="Taylor J.W."/>
        </authorList>
    </citation>
    <scope>NUCLEOTIDE SEQUENCE [LARGE SCALE GENOMIC DNA]</scope>
    <source>
        <strain evidence="3">RMSCC 3488</strain>
    </source>
</reference>
<dbReference type="VEuPathDB" id="FungiDB:CPAG_08799"/>
<organism evidence="2 3">
    <name type="scientific">Coccidioides posadasii RMSCC 3488</name>
    <dbReference type="NCBI Taxonomy" id="454284"/>
    <lineage>
        <taxon>Eukaryota</taxon>
        <taxon>Fungi</taxon>
        <taxon>Dikarya</taxon>
        <taxon>Ascomycota</taxon>
        <taxon>Pezizomycotina</taxon>
        <taxon>Eurotiomycetes</taxon>
        <taxon>Eurotiomycetidae</taxon>
        <taxon>Onygenales</taxon>
        <taxon>Onygenaceae</taxon>
        <taxon>Coccidioides</taxon>
    </lineage>
</organism>
<evidence type="ECO:0000313" key="2">
    <source>
        <dbReference type="EMBL" id="KMM72505.1"/>
    </source>
</evidence>
<proteinExistence type="predicted"/>
<feature type="compositionally biased region" description="Basic and acidic residues" evidence="1">
    <location>
        <begin position="10"/>
        <end position="21"/>
    </location>
</feature>
<evidence type="ECO:0000256" key="1">
    <source>
        <dbReference type="SAM" id="MobiDB-lite"/>
    </source>
</evidence>
<dbReference type="EMBL" id="DS268114">
    <property type="protein sequence ID" value="KMM72505.1"/>
    <property type="molecule type" value="Genomic_DNA"/>
</dbReference>